<evidence type="ECO:0000256" key="9">
    <source>
        <dbReference type="ARBA" id="ARBA00023067"/>
    </source>
</evidence>
<proteinExistence type="inferred from homology"/>
<protein>
    <recommendedName>
        <fullName evidence="4 11">Condensin complex subunit 2</fullName>
    </recommendedName>
</protein>
<evidence type="ECO:0000256" key="10">
    <source>
        <dbReference type="ARBA" id="ARBA00023306"/>
    </source>
</evidence>
<dbReference type="PANTHER" id="PTHR13108:SF9">
    <property type="entry name" value="CONDENSIN COMPLEX SUBUNIT 2"/>
    <property type="match status" value="1"/>
</dbReference>
<reference evidence="13" key="1">
    <citation type="submission" date="2014-02" db="EMBL/GenBank/DDBJ databases">
        <authorList>
            <person name="Genoscope - CEA"/>
        </authorList>
    </citation>
    <scope>NUCLEOTIDE SEQUENCE</scope>
    <source>
        <strain evidence="13">LS3</strain>
    </source>
</reference>
<feature type="region of interest" description="Disordered" evidence="12">
    <location>
        <begin position="160"/>
        <end position="196"/>
    </location>
</feature>
<comment type="similarity">
    <text evidence="3 11">Belongs to the CND2 (condensin subunit 2) family.</text>
</comment>
<feature type="region of interest" description="Disordered" evidence="12">
    <location>
        <begin position="634"/>
        <end position="659"/>
    </location>
</feature>
<evidence type="ECO:0000256" key="12">
    <source>
        <dbReference type="SAM" id="MobiDB-lite"/>
    </source>
</evidence>
<evidence type="ECO:0000256" key="3">
    <source>
        <dbReference type="ARBA" id="ARBA00009471"/>
    </source>
</evidence>
<dbReference type="GO" id="GO:0007076">
    <property type="term" value="P:mitotic chromosome condensation"/>
    <property type="evidence" value="ECO:0007669"/>
    <property type="project" value="InterPro"/>
</dbReference>
<evidence type="ECO:0000256" key="8">
    <source>
        <dbReference type="ARBA" id="ARBA00022776"/>
    </source>
</evidence>
<evidence type="ECO:0000256" key="11">
    <source>
        <dbReference type="PIRNR" id="PIRNR017126"/>
    </source>
</evidence>
<feature type="compositionally biased region" description="Acidic residues" evidence="12">
    <location>
        <begin position="164"/>
        <end position="178"/>
    </location>
</feature>
<feature type="region of interest" description="Disordered" evidence="12">
    <location>
        <begin position="1"/>
        <end position="49"/>
    </location>
</feature>
<comment type="function">
    <text evidence="11">Regulatory subunit of the condensin complex, a complex required for conversion of interphase chromatin into mitotic-like condense chromosomes.</text>
</comment>
<feature type="region of interest" description="Disordered" evidence="12">
    <location>
        <begin position="544"/>
        <end position="590"/>
    </location>
</feature>
<dbReference type="GO" id="GO:0000796">
    <property type="term" value="C:condensin complex"/>
    <property type="evidence" value="ECO:0007669"/>
    <property type="project" value="InterPro"/>
</dbReference>
<dbReference type="Pfam" id="PF05786">
    <property type="entry name" value="Cnd2"/>
    <property type="match status" value="2"/>
</dbReference>
<gene>
    <name evidence="13" type="ORF">GNLVRS02_ARAD1C32736g</name>
</gene>
<keyword evidence="7 11" id="KW-0132">Cell division</keyword>
<dbReference type="InterPro" id="IPR022816">
    <property type="entry name" value="Condensin_barren_su2"/>
</dbReference>
<keyword evidence="8 11" id="KW-0498">Mitosis</keyword>
<dbReference type="GO" id="GO:0005737">
    <property type="term" value="C:cytoplasm"/>
    <property type="evidence" value="ECO:0007669"/>
    <property type="project" value="UniProtKB-SubCell"/>
</dbReference>
<evidence type="ECO:0000256" key="1">
    <source>
        <dbReference type="ARBA" id="ARBA00004286"/>
    </source>
</evidence>
<evidence type="ECO:0000256" key="4">
    <source>
        <dbReference type="ARBA" id="ARBA00016065"/>
    </source>
</evidence>
<name>A0A060T814_BLAAD</name>
<keyword evidence="9 11" id="KW-0226">DNA condensation</keyword>
<reference evidence="13" key="2">
    <citation type="submission" date="2014-06" db="EMBL/GenBank/DDBJ databases">
        <title>The complete genome of Blastobotrys (Arxula) adeninivorans LS3 - a yeast of biotechnological interest.</title>
        <authorList>
            <person name="Kunze G."/>
            <person name="Gaillardin C."/>
            <person name="Czernicka M."/>
            <person name="Durrens P."/>
            <person name="Martin T."/>
            <person name="Boer E."/>
            <person name="Gabaldon T."/>
            <person name="Cruz J."/>
            <person name="Talla E."/>
            <person name="Marck C."/>
            <person name="Goffeau A."/>
            <person name="Barbe V."/>
            <person name="Baret P."/>
            <person name="Baronian K."/>
            <person name="Beier S."/>
            <person name="Bleykasten C."/>
            <person name="Bode R."/>
            <person name="Casaregola S."/>
            <person name="Despons L."/>
            <person name="Fairhead C."/>
            <person name="Giersberg M."/>
            <person name="Gierski P."/>
            <person name="Hahnel U."/>
            <person name="Hartmann A."/>
            <person name="Jankowska D."/>
            <person name="Jubin C."/>
            <person name="Jung P."/>
            <person name="Lafontaine I."/>
            <person name="Leh-Louis V."/>
            <person name="Lemaire M."/>
            <person name="Marcet-Houben M."/>
            <person name="Mascher M."/>
            <person name="Morel G."/>
            <person name="Richard G.-F."/>
            <person name="Riechen J."/>
            <person name="Sacerdot C."/>
            <person name="Sarkar A."/>
            <person name="Savel G."/>
            <person name="Schacherer J."/>
            <person name="Sherman D."/>
            <person name="Straub M.-L."/>
            <person name="Stein N."/>
            <person name="Thierry A."/>
            <person name="Trautwein-Schult A."/>
            <person name="Westhof E."/>
            <person name="Worch S."/>
            <person name="Dujon B."/>
            <person name="Souciet J.-L."/>
            <person name="Wincker P."/>
            <person name="Scholz U."/>
            <person name="Neuveglise N."/>
        </authorList>
    </citation>
    <scope>NUCLEOTIDE SEQUENCE</scope>
    <source>
        <strain evidence="13">LS3</strain>
    </source>
</reference>
<evidence type="ECO:0000256" key="2">
    <source>
        <dbReference type="ARBA" id="ARBA00004496"/>
    </source>
</evidence>
<dbReference type="GO" id="GO:0051301">
    <property type="term" value="P:cell division"/>
    <property type="evidence" value="ECO:0007669"/>
    <property type="project" value="UniProtKB-KW"/>
</dbReference>
<keyword evidence="5" id="KW-0158">Chromosome</keyword>
<dbReference type="PhylomeDB" id="A0A060T814"/>
<dbReference type="EMBL" id="HG937693">
    <property type="protein sequence ID" value="CDP35321.1"/>
    <property type="molecule type" value="Genomic_DNA"/>
</dbReference>
<organism evidence="13">
    <name type="scientific">Blastobotrys adeninivorans</name>
    <name type="common">Yeast</name>
    <name type="synonym">Arxula adeninivorans</name>
    <dbReference type="NCBI Taxonomy" id="409370"/>
    <lineage>
        <taxon>Eukaryota</taxon>
        <taxon>Fungi</taxon>
        <taxon>Dikarya</taxon>
        <taxon>Ascomycota</taxon>
        <taxon>Saccharomycotina</taxon>
        <taxon>Dipodascomycetes</taxon>
        <taxon>Dipodascales</taxon>
        <taxon>Trichomonascaceae</taxon>
        <taxon>Blastobotrys</taxon>
    </lineage>
</organism>
<feature type="region of interest" description="Disordered" evidence="12">
    <location>
        <begin position="255"/>
        <end position="281"/>
    </location>
</feature>
<dbReference type="AlphaFoldDB" id="A0A060T814"/>
<comment type="subcellular location">
    <subcellularLocation>
        <location evidence="1">Chromosome</location>
    </subcellularLocation>
    <subcellularLocation>
        <location evidence="2">Cytoplasm</location>
    </subcellularLocation>
</comment>
<evidence type="ECO:0000256" key="7">
    <source>
        <dbReference type="ARBA" id="ARBA00022618"/>
    </source>
</evidence>
<keyword evidence="6" id="KW-0963">Cytoplasm</keyword>
<evidence type="ECO:0000256" key="6">
    <source>
        <dbReference type="ARBA" id="ARBA00022490"/>
    </source>
</evidence>
<sequence length="725" mass="80614">MVDKRTVSRRKSDRMRPTESSRSIQMNDDLAEKQSRRNSGALSAPRNAPLTVVAESLRNQDLSGSNSSLSRDQGGAPVLANFEQWMKLVKDNKINASNSWNFALIDYFHDMRLLRDGDGINFQRASYTLDGCVKIYTSRIDSVASETGKLLSGLAESNKKALENDDDQSDNELEDGGDGGDNQKKKRRRKPRAESNLAQSFEELRAKKLDLELSIDPLFRKMCADFDEGGAKGLLLNSLFIDRTGRVVFDGEVEGEDAEDEDGEHSKAEIMDQESSASETDVNTIDLAALKERYLPDLSILDTLSVCPSLNSLNSALSDPALFSSSFVKEIEKTTEQEGLMAGDGEGFDDGFNDDDDLGIDLPMEDDGEFGHTEVSYQTLDGATTGRAVTVNDTSYSQDLMSYFDETLRKNWAGPEHWKIQKLKSTSLLSSDTTYEPKKKPEKEKEVFYIDFLSDEYEVDEQLLFAPGGSTINIPKTQWKSKTRNLLPDDKHFSSKNLIRLFLKPKGNVLNFFGAGTGGTGDVNTDVEVDENFWANQYENSHIQEQGESAGGANNEYDANFFHDNDDIGQDTGVDFPDNDHDDYDSIGDSGDLLQAARRARPEYVNYAKTAKKVNVKVLKDNIWDALSIKMDHPPVDEAGQPVQEDNSPTGDHEGAHEERKFTEVVQDLKKVYPAQQMADISTSFCFICVLHLANEKGLVIEGTPDYGDLTIKQDPDAKPIQVDA</sequence>
<evidence type="ECO:0000313" key="13">
    <source>
        <dbReference type="EMBL" id="CDP35321.1"/>
    </source>
</evidence>
<accession>A0A060T814</accession>
<dbReference type="GO" id="GO:0003682">
    <property type="term" value="F:chromatin binding"/>
    <property type="evidence" value="ECO:0007669"/>
    <property type="project" value="TreeGrafter"/>
</dbReference>
<dbReference type="PANTHER" id="PTHR13108">
    <property type="entry name" value="CONDENSIN COMPLEX SUBUNIT 2"/>
    <property type="match status" value="1"/>
</dbReference>
<evidence type="ECO:0000256" key="5">
    <source>
        <dbReference type="ARBA" id="ARBA00022454"/>
    </source>
</evidence>
<keyword evidence="10 11" id="KW-0131">Cell cycle</keyword>
<dbReference type="PIRSF" id="PIRSF017126">
    <property type="entry name" value="Condensin_H"/>
    <property type="match status" value="1"/>
</dbReference>